<protein>
    <submittedName>
        <fullName evidence="1">Uncharacterized protein</fullName>
    </submittedName>
</protein>
<keyword evidence="2" id="KW-1185">Reference proteome</keyword>
<proteinExistence type="predicted"/>
<evidence type="ECO:0000313" key="1">
    <source>
        <dbReference type="EMBL" id="KAI4385223.1"/>
    </source>
</evidence>
<accession>A0ACB9S3L0</accession>
<sequence>MVERKRLVGDSGLEEKPIDAEGGCGDDKGDEDDDPEEGEEEEEQAPDGGENDHGNPPPRRMGRRMTTTMKGMPRIRTRTRMMVRKKTEMKSTRIRMRTWWPCSHRRSGRSESCPRLNQRREFHYY</sequence>
<reference evidence="2" key="1">
    <citation type="journal article" date="2023" name="Front. Plant Sci.">
        <title>Chromosomal-level genome assembly of Melastoma candidum provides insights into trichome evolution.</title>
        <authorList>
            <person name="Zhong Y."/>
            <person name="Wu W."/>
            <person name="Sun C."/>
            <person name="Zou P."/>
            <person name="Liu Y."/>
            <person name="Dai S."/>
            <person name="Zhou R."/>
        </authorList>
    </citation>
    <scope>NUCLEOTIDE SEQUENCE [LARGE SCALE GENOMIC DNA]</scope>
</reference>
<gene>
    <name evidence="1" type="ORF">MLD38_003276</name>
</gene>
<dbReference type="EMBL" id="CM042881">
    <property type="protein sequence ID" value="KAI4385223.1"/>
    <property type="molecule type" value="Genomic_DNA"/>
</dbReference>
<comment type="caution">
    <text evidence="1">The sequence shown here is derived from an EMBL/GenBank/DDBJ whole genome shotgun (WGS) entry which is preliminary data.</text>
</comment>
<organism evidence="1 2">
    <name type="scientific">Melastoma candidum</name>
    <dbReference type="NCBI Taxonomy" id="119954"/>
    <lineage>
        <taxon>Eukaryota</taxon>
        <taxon>Viridiplantae</taxon>
        <taxon>Streptophyta</taxon>
        <taxon>Embryophyta</taxon>
        <taxon>Tracheophyta</taxon>
        <taxon>Spermatophyta</taxon>
        <taxon>Magnoliopsida</taxon>
        <taxon>eudicotyledons</taxon>
        <taxon>Gunneridae</taxon>
        <taxon>Pentapetalae</taxon>
        <taxon>rosids</taxon>
        <taxon>malvids</taxon>
        <taxon>Myrtales</taxon>
        <taxon>Melastomataceae</taxon>
        <taxon>Melastomatoideae</taxon>
        <taxon>Melastomateae</taxon>
        <taxon>Melastoma</taxon>
    </lineage>
</organism>
<evidence type="ECO:0000313" key="2">
    <source>
        <dbReference type="Proteomes" id="UP001057402"/>
    </source>
</evidence>
<dbReference type="Proteomes" id="UP001057402">
    <property type="component" value="Chromosome 2"/>
</dbReference>
<name>A0ACB9S3L0_9MYRT</name>